<dbReference type="GeneID" id="89969885"/>
<keyword evidence="2" id="KW-0805">Transcription regulation</keyword>
<feature type="region of interest" description="Disordered" evidence="5">
    <location>
        <begin position="874"/>
        <end position="898"/>
    </location>
</feature>
<keyword evidence="3" id="KW-0804">Transcription</keyword>
<evidence type="ECO:0000256" key="1">
    <source>
        <dbReference type="ARBA" id="ARBA00004123"/>
    </source>
</evidence>
<dbReference type="SUPFAM" id="SSF51197">
    <property type="entry name" value="Clavaminate synthase-like"/>
    <property type="match status" value="1"/>
</dbReference>
<evidence type="ECO:0000256" key="4">
    <source>
        <dbReference type="ARBA" id="ARBA00023242"/>
    </source>
</evidence>
<dbReference type="RefSeq" id="XP_064706833.1">
    <property type="nucleotide sequence ID" value="XM_064845288.1"/>
</dbReference>
<reference evidence="7 8" key="1">
    <citation type="submission" date="2023-08" db="EMBL/GenBank/DDBJ databases">
        <title>Black Yeasts Isolated from many extreme environments.</title>
        <authorList>
            <person name="Coleine C."/>
            <person name="Stajich J.E."/>
            <person name="Selbmann L."/>
        </authorList>
    </citation>
    <scope>NUCLEOTIDE SEQUENCE [LARGE SCALE GENOMIC DNA]</scope>
    <source>
        <strain evidence="7 8">CCFEE 5792</strain>
    </source>
</reference>
<dbReference type="EMBL" id="JAVRRD010000011">
    <property type="protein sequence ID" value="KAK5053708.1"/>
    <property type="molecule type" value="Genomic_DNA"/>
</dbReference>
<feature type="region of interest" description="Disordered" evidence="5">
    <location>
        <begin position="1051"/>
        <end position="1132"/>
    </location>
</feature>
<feature type="region of interest" description="Disordered" evidence="5">
    <location>
        <begin position="1159"/>
        <end position="1270"/>
    </location>
</feature>
<feature type="region of interest" description="Disordered" evidence="5">
    <location>
        <begin position="700"/>
        <end position="742"/>
    </location>
</feature>
<gene>
    <name evidence="7" type="ORF">LTR84_001669</name>
</gene>
<name>A0AAV9NCB3_9EURO</name>
<feature type="region of interest" description="Disordered" evidence="5">
    <location>
        <begin position="558"/>
        <end position="587"/>
    </location>
</feature>
<evidence type="ECO:0000256" key="5">
    <source>
        <dbReference type="SAM" id="MobiDB-lite"/>
    </source>
</evidence>
<dbReference type="AlphaFoldDB" id="A0AAV9NCB3"/>
<feature type="region of interest" description="Disordered" evidence="5">
    <location>
        <begin position="760"/>
        <end position="801"/>
    </location>
</feature>
<evidence type="ECO:0000259" key="6">
    <source>
        <dbReference type="PROSITE" id="PS51184"/>
    </source>
</evidence>
<protein>
    <recommendedName>
        <fullName evidence="6">JmjC domain-containing protein</fullName>
    </recommendedName>
</protein>
<dbReference type="Proteomes" id="UP001358417">
    <property type="component" value="Unassembled WGS sequence"/>
</dbReference>
<organism evidence="7 8">
    <name type="scientific">Exophiala bonariae</name>
    <dbReference type="NCBI Taxonomy" id="1690606"/>
    <lineage>
        <taxon>Eukaryota</taxon>
        <taxon>Fungi</taxon>
        <taxon>Dikarya</taxon>
        <taxon>Ascomycota</taxon>
        <taxon>Pezizomycotina</taxon>
        <taxon>Eurotiomycetes</taxon>
        <taxon>Chaetothyriomycetidae</taxon>
        <taxon>Chaetothyriales</taxon>
        <taxon>Herpotrichiellaceae</taxon>
        <taxon>Exophiala</taxon>
    </lineage>
</organism>
<keyword evidence="8" id="KW-1185">Reference proteome</keyword>
<comment type="caution">
    <text evidence="7">The sequence shown here is derived from an EMBL/GenBank/DDBJ whole genome shotgun (WGS) entry which is preliminary data.</text>
</comment>
<dbReference type="GO" id="GO:0005634">
    <property type="term" value="C:nucleus"/>
    <property type="evidence" value="ECO:0007669"/>
    <property type="project" value="UniProtKB-SubCell"/>
</dbReference>
<keyword evidence="4" id="KW-0539">Nucleus</keyword>
<evidence type="ECO:0000256" key="3">
    <source>
        <dbReference type="ARBA" id="ARBA00023163"/>
    </source>
</evidence>
<dbReference type="SMART" id="SM00558">
    <property type="entry name" value="JmjC"/>
    <property type="match status" value="1"/>
</dbReference>
<feature type="compositionally biased region" description="Polar residues" evidence="5">
    <location>
        <begin position="768"/>
        <end position="777"/>
    </location>
</feature>
<dbReference type="InterPro" id="IPR018866">
    <property type="entry name" value="Znf-4CXXC_R1"/>
</dbReference>
<feature type="compositionally biased region" description="Basic residues" evidence="5">
    <location>
        <begin position="1261"/>
        <end position="1270"/>
    </location>
</feature>
<feature type="compositionally biased region" description="Basic and acidic residues" evidence="5">
    <location>
        <begin position="878"/>
        <end position="895"/>
    </location>
</feature>
<dbReference type="Pfam" id="PF02373">
    <property type="entry name" value="JmjC"/>
    <property type="match status" value="1"/>
</dbReference>
<evidence type="ECO:0000313" key="8">
    <source>
        <dbReference type="Proteomes" id="UP001358417"/>
    </source>
</evidence>
<dbReference type="Pfam" id="PF10497">
    <property type="entry name" value="zf-4CXXC_R1"/>
    <property type="match status" value="1"/>
</dbReference>
<feature type="compositionally biased region" description="Basic and acidic residues" evidence="5">
    <location>
        <begin position="1176"/>
        <end position="1186"/>
    </location>
</feature>
<evidence type="ECO:0000313" key="7">
    <source>
        <dbReference type="EMBL" id="KAK5053708.1"/>
    </source>
</evidence>
<evidence type="ECO:0000256" key="2">
    <source>
        <dbReference type="ARBA" id="ARBA00023015"/>
    </source>
</evidence>
<dbReference type="PROSITE" id="PS51184">
    <property type="entry name" value="JMJC"/>
    <property type="match status" value="1"/>
</dbReference>
<dbReference type="InterPro" id="IPR003347">
    <property type="entry name" value="JmjC_dom"/>
</dbReference>
<feature type="region of interest" description="Disordered" evidence="5">
    <location>
        <begin position="983"/>
        <end position="1005"/>
    </location>
</feature>
<dbReference type="Gene3D" id="2.60.120.650">
    <property type="entry name" value="Cupin"/>
    <property type="match status" value="1"/>
</dbReference>
<proteinExistence type="predicted"/>
<accession>A0AAV9NCB3</accession>
<sequence>MPSSRPCAAFEPISPDFNVKALVESTPNFEWVVRIHCDMIDHQGLENFEKLVLIHVILGGKPLVIEGYETRLDRWSFALQWLRDNCGSKVETARDLTKKTNIPLSIAHYLNNMALLTNQWSNHNYKDVDRQRMYLKDIDCPQLWRDKLSEILPPSLFYLNESTGDVGGFGATDEADPHRPGMRRGRGIAKSGDLMASLPAEMRAENLMCYIGHEGTYTPSHREMCASLGQNIMVEASSGNIEEGKPTKPGSSIWFMTESKEREVVSEYWLSTLGHDIEVENHFAQINAWKNAPFKTYVVEQKPGDFILIPPLAPHQVWNRGTRTMKVAWNRTTVETLEMALHEALPRARMVCRDEQYKNKAIIYYTMQKYSKQLKTAEKVKQKLLAAGRHISGTDIKVRQLEKDFRRLHSLFTEVLVSESFSRAQKEPPVESLTYDSNITCSYCRCNIFNRFLTCPSCIEKVPGDDDDTYDVCLECYAMGRSCACISKLQFVEQWPWVELVQKHEQWRHQILGYEGKITEKSPMSLKTELDRLGAKRTLAQICQLELERRTFHDVKRPRSPVNQYEEDDDGPAVDENGVAKKKKQKKKTAKFIRENGRCHVDVHWEPKWKQASCSHCGKNWCYGSLFRAYDMKPQEILADPDWQCPSCRNMCGCRICRNKPGYKPYMPTGTMLGHNTKIVADPRSVEALVDFSHSNIGWIQKAGDDNGANSRRLDKRRKAADTAKAQETELGDNYVDGDDRSNNVEDSILRLAAHEGMPIDPALGGVSQANRPGSTADSDEFDENPEGARPPQEATPADISGFEYAVPVGGVLRDMEHAYEMTEAITYDYPDPETGQNVTVPVAIEEEAAPLPTGYASALADENGDIQMIDRKRKRSKLDDGDRAFQYKKGDTGKPKPRKSLIVKLQIDPEKLAGVQDMSSLARQALNGIDIPAPVISSDLQALNVVEGNSQQVLKKVRRGPEHVTIEHDDDFTPGRYRDRRKILADGGPRPPPDSDITRRQTRTQNVHYEELDEDEFDEMLPKNWDMMTKNAAEATKVDDSQMDMDGRHEIETLSDDAVNETEQSGDKFREEPVSGSGTPISFNLAPSERASSTPKSLVEPVARPPSFSSLRPAGIKGKINGASASSASKAQDIKMLAEAQANRKAKMAAIEWLDNDSDDIDDEWSQASSADEPSPPKKQSEVKKAPVPAPSQQRLETKIKPAVVPSKPAMTVTSLNKVSTDAWGDSDSSDDEPSLSRGSGWASVNTKKVSVAAPAPMVAKKRGRPPKY</sequence>
<feature type="domain" description="JmjC" evidence="6">
    <location>
        <begin position="180"/>
        <end position="348"/>
    </location>
</feature>
<comment type="subcellular location">
    <subcellularLocation>
        <location evidence="1">Nucleus</location>
    </subcellularLocation>
</comment>